<dbReference type="InterPro" id="IPR004358">
    <property type="entry name" value="Sig_transdc_His_kin-like_C"/>
</dbReference>
<keyword evidence="11" id="KW-1185">Reference proteome</keyword>
<dbReference type="EC" id="2.7.13.3" evidence="3"/>
<feature type="domain" description="Histidine kinase" evidence="9">
    <location>
        <begin position="123"/>
        <end position="337"/>
    </location>
</feature>
<dbReference type="GO" id="GO:0004721">
    <property type="term" value="F:phosphoprotein phosphatase activity"/>
    <property type="evidence" value="ECO:0007669"/>
    <property type="project" value="TreeGrafter"/>
</dbReference>
<dbReference type="InterPro" id="IPR003661">
    <property type="entry name" value="HisK_dim/P_dom"/>
</dbReference>
<reference evidence="11" key="1">
    <citation type="submission" date="2015-07" db="EMBL/GenBank/DDBJ databases">
        <title>Draft genome sequence of Acetobacterium bakii DSM 8293, a potential psychrophilic chemical producer through syngas fermentation.</title>
        <authorList>
            <person name="Song Y."/>
            <person name="Hwang S."/>
            <person name="Cho B.-K."/>
        </authorList>
    </citation>
    <scope>NUCLEOTIDE SEQUENCE [LARGE SCALE GENOMIC DNA]</scope>
    <source>
        <strain evidence="11">DSM 8239</strain>
    </source>
</reference>
<keyword evidence="6 10" id="KW-0418">Kinase</keyword>
<evidence type="ECO:0000256" key="7">
    <source>
        <dbReference type="ARBA" id="ARBA00023012"/>
    </source>
</evidence>
<comment type="subcellular location">
    <subcellularLocation>
        <location evidence="2">Membrane</location>
    </subcellularLocation>
</comment>
<dbReference type="PATRIC" id="fig|52689.4.peg.2024"/>
<proteinExistence type="predicted"/>
<dbReference type="InterPro" id="IPR003594">
    <property type="entry name" value="HATPase_dom"/>
</dbReference>
<feature type="transmembrane region" description="Helical" evidence="8">
    <location>
        <begin position="29"/>
        <end position="47"/>
    </location>
</feature>
<sequence length="337" mass="38619">MKNKMIFLAAAICCIGYWSYLFLCFHNPVLTAVSVLVCLFLLWLLYLQMSRTERIVADFFEEINQNLDLLFNKSYESINNLNFLEETLMARINQKIVRIAEILAAERKKSAKEKMSLQSLISDISHQVKTPMTNLKMLHETIQHRDLPDAKRTELLKTMGSQLDKLDFLLTSMVKTSRLEAGLIQLKKEEKNLFNTLAAAVSGITVPADKKNIPIEVFCQDQCLLNHDPKWTAEALFNVMENAVKYSPQNSRIRVSVEKWEMYTKINISDQGRGIPEAHYGKIFQRFYREESSQAIEGIGIGLYLAREIIQKQNGYIMVQSVIGKGSTFSVFLPNAF</sequence>
<evidence type="ECO:0000256" key="3">
    <source>
        <dbReference type="ARBA" id="ARBA00012438"/>
    </source>
</evidence>
<dbReference type="SMART" id="SM00388">
    <property type="entry name" value="HisKA"/>
    <property type="match status" value="1"/>
</dbReference>
<accession>A0A0L6TYW5</accession>
<evidence type="ECO:0000256" key="6">
    <source>
        <dbReference type="ARBA" id="ARBA00022777"/>
    </source>
</evidence>
<dbReference type="GO" id="GO:0016036">
    <property type="term" value="P:cellular response to phosphate starvation"/>
    <property type="evidence" value="ECO:0007669"/>
    <property type="project" value="TreeGrafter"/>
</dbReference>
<dbReference type="OrthoDB" id="9773956at2"/>
<dbReference type="AlphaFoldDB" id="A0A0L6TYW5"/>
<dbReference type="PANTHER" id="PTHR45453:SF1">
    <property type="entry name" value="PHOSPHATE REGULON SENSOR PROTEIN PHOR"/>
    <property type="match status" value="1"/>
</dbReference>
<dbReference type="InterPro" id="IPR036097">
    <property type="entry name" value="HisK_dim/P_sf"/>
</dbReference>
<feature type="transmembrane region" description="Helical" evidence="8">
    <location>
        <begin position="5"/>
        <end position="23"/>
    </location>
</feature>
<name>A0A0L6TYW5_9FIRM</name>
<comment type="caution">
    <text evidence="10">The sequence shown here is derived from an EMBL/GenBank/DDBJ whole genome shotgun (WGS) entry which is preliminary data.</text>
</comment>
<evidence type="ECO:0000313" key="10">
    <source>
        <dbReference type="EMBL" id="KNZ41277.1"/>
    </source>
</evidence>
<dbReference type="Pfam" id="PF00512">
    <property type="entry name" value="HisKA"/>
    <property type="match status" value="1"/>
</dbReference>
<evidence type="ECO:0000313" key="11">
    <source>
        <dbReference type="Proteomes" id="UP000036873"/>
    </source>
</evidence>
<keyword evidence="8" id="KW-0812">Transmembrane</keyword>
<dbReference type="CDD" id="cd00082">
    <property type="entry name" value="HisKA"/>
    <property type="match status" value="1"/>
</dbReference>
<dbReference type="GO" id="GO:0005886">
    <property type="term" value="C:plasma membrane"/>
    <property type="evidence" value="ECO:0007669"/>
    <property type="project" value="TreeGrafter"/>
</dbReference>
<keyword evidence="4" id="KW-0597">Phosphoprotein</keyword>
<dbReference type="SMART" id="SM00387">
    <property type="entry name" value="HATPase_c"/>
    <property type="match status" value="1"/>
</dbReference>
<dbReference type="Proteomes" id="UP000036873">
    <property type="component" value="Unassembled WGS sequence"/>
</dbReference>
<evidence type="ECO:0000256" key="2">
    <source>
        <dbReference type="ARBA" id="ARBA00004370"/>
    </source>
</evidence>
<protein>
    <recommendedName>
        <fullName evidence="3">histidine kinase</fullName>
        <ecNumber evidence="3">2.7.13.3</ecNumber>
    </recommendedName>
</protein>
<dbReference type="Gene3D" id="1.10.287.130">
    <property type="match status" value="1"/>
</dbReference>
<keyword evidence="5" id="KW-0808">Transferase</keyword>
<dbReference type="FunFam" id="3.30.565.10:FF:000006">
    <property type="entry name" value="Sensor histidine kinase WalK"/>
    <property type="match status" value="1"/>
</dbReference>
<keyword evidence="8" id="KW-0472">Membrane</keyword>
<organism evidence="10 11">
    <name type="scientific">Acetobacterium bakii</name>
    <dbReference type="NCBI Taxonomy" id="52689"/>
    <lineage>
        <taxon>Bacteria</taxon>
        <taxon>Bacillati</taxon>
        <taxon>Bacillota</taxon>
        <taxon>Clostridia</taxon>
        <taxon>Eubacteriales</taxon>
        <taxon>Eubacteriaceae</taxon>
        <taxon>Acetobacterium</taxon>
    </lineage>
</organism>
<keyword evidence="7" id="KW-0902">Two-component regulatory system</keyword>
<dbReference type="InterPro" id="IPR036890">
    <property type="entry name" value="HATPase_C_sf"/>
</dbReference>
<dbReference type="RefSeq" id="WP_050740884.1">
    <property type="nucleotide sequence ID" value="NZ_LGYO01000033.1"/>
</dbReference>
<dbReference type="PANTHER" id="PTHR45453">
    <property type="entry name" value="PHOSPHATE REGULON SENSOR PROTEIN PHOR"/>
    <property type="match status" value="1"/>
</dbReference>
<dbReference type="PRINTS" id="PR00344">
    <property type="entry name" value="BCTRLSENSOR"/>
</dbReference>
<keyword evidence="8" id="KW-1133">Transmembrane helix</keyword>
<dbReference type="GO" id="GO:0000155">
    <property type="term" value="F:phosphorelay sensor kinase activity"/>
    <property type="evidence" value="ECO:0007669"/>
    <property type="project" value="InterPro"/>
</dbReference>
<dbReference type="Gene3D" id="3.30.565.10">
    <property type="entry name" value="Histidine kinase-like ATPase, C-terminal domain"/>
    <property type="match status" value="1"/>
</dbReference>
<evidence type="ECO:0000256" key="4">
    <source>
        <dbReference type="ARBA" id="ARBA00022553"/>
    </source>
</evidence>
<evidence type="ECO:0000256" key="1">
    <source>
        <dbReference type="ARBA" id="ARBA00000085"/>
    </source>
</evidence>
<dbReference type="EMBL" id="LGYO01000033">
    <property type="protein sequence ID" value="KNZ41277.1"/>
    <property type="molecule type" value="Genomic_DNA"/>
</dbReference>
<evidence type="ECO:0000256" key="5">
    <source>
        <dbReference type="ARBA" id="ARBA00022679"/>
    </source>
</evidence>
<dbReference type="Pfam" id="PF02518">
    <property type="entry name" value="HATPase_c"/>
    <property type="match status" value="1"/>
</dbReference>
<dbReference type="SUPFAM" id="SSF55874">
    <property type="entry name" value="ATPase domain of HSP90 chaperone/DNA topoisomerase II/histidine kinase"/>
    <property type="match status" value="1"/>
</dbReference>
<dbReference type="InterPro" id="IPR050351">
    <property type="entry name" value="BphY/WalK/GraS-like"/>
</dbReference>
<dbReference type="STRING" id="52689.AKG39_13285"/>
<comment type="catalytic activity">
    <reaction evidence="1">
        <text>ATP + protein L-histidine = ADP + protein N-phospho-L-histidine.</text>
        <dbReference type="EC" id="2.7.13.3"/>
    </reaction>
</comment>
<evidence type="ECO:0000259" key="9">
    <source>
        <dbReference type="PROSITE" id="PS50109"/>
    </source>
</evidence>
<dbReference type="InterPro" id="IPR005467">
    <property type="entry name" value="His_kinase_dom"/>
</dbReference>
<dbReference type="PROSITE" id="PS50109">
    <property type="entry name" value="HIS_KIN"/>
    <property type="match status" value="1"/>
</dbReference>
<dbReference type="SUPFAM" id="SSF47384">
    <property type="entry name" value="Homodimeric domain of signal transducing histidine kinase"/>
    <property type="match status" value="1"/>
</dbReference>
<gene>
    <name evidence="10" type="ORF">AKG39_13285</name>
</gene>
<dbReference type="CDD" id="cd00075">
    <property type="entry name" value="HATPase"/>
    <property type="match status" value="1"/>
</dbReference>
<evidence type="ECO:0000256" key="8">
    <source>
        <dbReference type="SAM" id="Phobius"/>
    </source>
</evidence>